<feature type="compositionally biased region" description="Acidic residues" evidence="1">
    <location>
        <begin position="52"/>
        <end position="68"/>
    </location>
</feature>
<sequence length="68" mass="7639">SFVGIAHPNIYRAIEVFQKQEAAPYLKYEHSLEGKPPPSRQKKTKTLKGNESDESDSEDEDCNVGSDE</sequence>
<feature type="region of interest" description="Disordered" evidence="1">
    <location>
        <begin position="29"/>
        <end position="68"/>
    </location>
</feature>
<organism evidence="2 3">
    <name type="scientific">Brachionus plicatilis</name>
    <name type="common">Marine rotifer</name>
    <name type="synonym">Brachionus muelleri</name>
    <dbReference type="NCBI Taxonomy" id="10195"/>
    <lineage>
        <taxon>Eukaryota</taxon>
        <taxon>Metazoa</taxon>
        <taxon>Spiralia</taxon>
        <taxon>Gnathifera</taxon>
        <taxon>Rotifera</taxon>
        <taxon>Eurotatoria</taxon>
        <taxon>Monogononta</taxon>
        <taxon>Pseudotrocha</taxon>
        <taxon>Ploima</taxon>
        <taxon>Brachionidae</taxon>
        <taxon>Brachionus</taxon>
    </lineage>
</organism>
<proteinExistence type="predicted"/>
<gene>
    <name evidence="2" type="ORF">BpHYR1_018086</name>
</gene>
<evidence type="ECO:0000313" key="2">
    <source>
        <dbReference type="EMBL" id="RMZ96408.1"/>
    </source>
</evidence>
<feature type="non-terminal residue" evidence="2">
    <location>
        <position position="1"/>
    </location>
</feature>
<dbReference type="Proteomes" id="UP000276133">
    <property type="component" value="Unassembled WGS sequence"/>
</dbReference>
<keyword evidence="3" id="KW-1185">Reference proteome</keyword>
<protein>
    <submittedName>
        <fullName evidence="2">Uncharacterized protein</fullName>
    </submittedName>
</protein>
<name>A0A3M7PBH9_BRAPC</name>
<evidence type="ECO:0000256" key="1">
    <source>
        <dbReference type="SAM" id="MobiDB-lite"/>
    </source>
</evidence>
<accession>A0A3M7PBH9</accession>
<dbReference type="OrthoDB" id="6127759at2759"/>
<dbReference type="AlphaFoldDB" id="A0A3M7PBH9"/>
<comment type="caution">
    <text evidence="2">The sequence shown here is derived from an EMBL/GenBank/DDBJ whole genome shotgun (WGS) entry which is preliminary data.</text>
</comment>
<reference evidence="2 3" key="1">
    <citation type="journal article" date="2018" name="Sci. Rep.">
        <title>Genomic signatures of local adaptation to the degree of environmental predictability in rotifers.</title>
        <authorList>
            <person name="Franch-Gras L."/>
            <person name="Hahn C."/>
            <person name="Garcia-Roger E.M."/>
            <person name="Carmona M.J."/>
            <person name="Serra M."/>
            <person name="Gomez A."/>
        </authorList>
    </citation>
    <scope>NUCLEOTIDE SEQUENCE [LARGE SCALE GENOMIC DNA]</scope>
    <source>
        <strain evidence="2">HYR1</strain>
    </source>
</reference>
<evidence type="ECO:0000313" key="3">
    <source>
        <dbReference type="Proteomes" id="UP000276133"/>
    </source>
</evidence>
<dbReference type="EMBL" id="REGN01012233">
    <property type="protein sequence ID" value="RMZ96408.1"/>
    <property type="molecule type" value="Genomic_DNA"/>
</dbReference>